<keyword evidence="4" id="KW-1185">Reference proteome</keyword>
<feature type="domain" description="DUF4440" evidence="2">
    <location>
        <begin position="38"/>
        <end position="137"/>
    </location>
</feature>
<accession>A0A6C0GQD9</accession>
<proteinExistence type="predicted"/>
<dbReference type="SUPFAM" id="SSF54427">
    <property type="entry name" value="NTF2-like"/>
    <property type="match status" value="1"/>
</dbReference>
<dbReference type="EMBL" id="CP048222">
    <property type="protein sequence ID" value="QHT70286.1"/>
    <property type="molecule type" value="Genomic_DNA"/>
</dbReference>
<evidence type="ECO:0000313" key="3">
    <source>
        <dbReference type="EMBL" id="QHT70286.1"/>
    </source>
</evidence>
<dbReference type="AlphaFoldDB" id="A0A6C0GQD9"/>
<feature type="chain" id="PRO_5025390341" evidence="1">
    <location>
        <begin position="26"/>
        <end position="149"/>
    </location>
</feature>
<dbReference type="Proteomes" id="UP000480178">
    <property type="component" value="Chromosome"/>
</dbReference>
<dbReference type="KEGG" id="rhoz:GXP67_28360"/>
<feature type="signal peptide" evidence="1">
    <location>
        <begin position="1"/>
        <end position="25"/>
    </location>
</feature>
<dbReference type="RefSeq" id="WP_162446267.1">
    <property type="nucleotide sequence ID" value="NZ_CP048222.1"/>
</dbReference>
<name>A0A6C0GQD9_9BACT</name>
<keyword evidence="1" id="KW-0732">Signal</keyword>
<dbReference type="InterPro" id="IPR027843">
    <property type="entry name" value="DUF4440"/>
</dbReference>
<evidence type="ECO:0000259" key="2">
    <source>
        <dbReference type="Pfam" id="PF14534"/>
    </source>
</evidence>
<protein>
    <submittedName>
        <fullName evidence="3">Nuclear transport factor 2 family protein</fullName>
    </submittedName>
</protein>
<dbReference type="InterPro" id="IPR032710">
    <property type="entry name" value="NTF2-like_dom_sf"/>
</dbReference>
<evidence type="ECO:0000313" key="4">
    <source>
        <dbReference type="Proteomes" id="UP000480178"/>
    </source>
</evidence>
<gene>
    <name evidence="3" type="ORF">GXP67_28360</name>
</gene>
<organism evidence="3 4">
    <name type="scientific">Rhodocytophaga rosea</name>
    <dbReference type="NCBI Taxonomy" id="2704465"/>
    <lineage>
        <taxon>Bacteria</taxon>
        <taxon>Pseudomonadati</taxon>
        <taxon>Bacteroidota</taxon>
        <taxon>Cytophagia</taxon>
        <taxon>Cytophagales</taxon>
        <taxon>Rhodocytophagaceae</taxon>
        <taxon>Rhodocytophaga</taxon>
    </lineage>
</organism>
<evidence type="ECO:0000256" key="1">
    <source>
        <dbReference type="SAM" id="SignalP"/>
    </source>
</evidence>
<reference evidence="3 4" key="1">
    <citation type="submission" date="2020-01" db="EMBL/GenBank/DDBJ databases">
        <authorList>
            <person name="Kim M.K."/>
        </authorList>
    </citation>
    <scope>NUCLEOTIDE SEQUENCE [LARGE SCALE GENOMIC DNA]</scope>
    <source>
        <strain evidence="3 4">172606-1</strain>
    </source>
</reference>
<dbReference type="Pfam" id="PF14534">
    <property type="entry name" value="DUF4440"/>
    <property type="match status" value="1"/>
</dbReference>
<dbReference type="Gene3D" id="3.10.450.50">
    <property type="match status" value="1"/>
</dbReference>
<sequence length="149" mass="17343">MNFSTHLLRHFFMFSIWLLALPALAQKTEDELLQTQVRRFEAMIENDQTELEQLLASDLVYTHSNAVVENKQEFLATLKSQKLIYRSVQPDEVKVRLLGSVGIITGRADVVVEQEGKTNTLHLRFMDVYAKRKGHWQQVSWQSTRIPEQ</sequence>